<dbReference type="HOGENOM" id="CLU_038813_0_0_0"/>
<keyword evidence="3" id="KW-1003">Cell membrane</keyword>
<comment type="similarity">
    <text evidence="2">Belongs to the BMP lipoprotein family.</text>
</comment>
<feature type="domain" description="ABC transporter substrate-binding protein PnrA-like" evidence="8">
    <location>
        <begin position="28"/>
        <end position="342"/>
    </location>
</feature>
<feature type="signal peptide" evidence="7">
    <location>
        <begin position="1"/>
        <end position="24"/>
    </location>
</feature>
<keyword evidence="6 9" id="KW-0449">Lipoprotein</keyword>
<evidence type="ECO:0000256" key="2">
    <source>
        <dbReference type="ARBA" id="ARBA00008610"/>
    </source>
</evidence>
<gene>
    <name evidence="9" type="ORF">U27_00273</name>
</gene>
<dbReference type="AlphaFoldDB" id="A0A081C727"/>
<evidence type="ECO:0000313" key="10">
    <source>
        <dbReference type="Proteomes" id="UP000030661"/>
    </source>
</evidence>
<dbReference type="EMBL" id="DF820473">
    <property type="protein sequence ID" value="GAK60382.1"/>
    <property type="molecule type" value="Genomic_DNA"/>
</dbReference>
<sequence>MFKKILALVVVTTCLLGLVSFAQAELRVGMVFDIGGKGDQSFNDSAFRGLQWAEKLGVSHIEIEPGADADRETGLRMIASQGFDLVIGVGFLFEDAIKAVSEEFPDTKFAIVDGFVPDKPNVVSLRFREHDGSFLVGIISAMKAQADGKDTVGFVGGMDIPLIHKFEAGYREGVKYAYPDCKFLSDYAGSAPSAFADPVKGKELALAQIDKGAYVIYHASGLTGAGVYEACKERKIFVIGVDSNQNHLGHIKETGENFGLTSMLKQVDVSVYLTIKDLTEGKFQAGVREFGLADSVEIDGVTYRGVYFAMDDYNKDLVTQEMLDKVAEAEKKIIAGEIVVPTE</sequence>
<evidence type="ECO:0000256" key="6">
    <source>
        <dbReference type="ARBA" id="ARBA00023288"/>
    </source>
</evidence>
<dbReference type="PANTHER" id="PTHR34296">
    <property type="entry name" value="TRANSCRIPTIONAL ACTIVATOR PROTEIN MED"/>
    <property type="match status" value="1"/>
</dbReference>
<organism evidence="9">
    <name type="scientific">Vecturithrix granuli</name>
    <dbReference type="NCBI Taxonomy" id="1499967"/>
    <lineage>
        <taxon>Bacteria</taxon>
        <taxon>Candidatus Moduliflexota</taxon>
        <taxon>Candidatus Vecturitrichia</taxon>
        <taxon>Candidatus Vecturitrichales</taxon>
        <taxon>Candidatus Vecturitrichaceae</taxon>
        <taxon>Candidatus Vecturithrix</taxon>
    </lineage>
</organism>
<dbReference type="SUPFAM" id="SSF53822">
    <property type="entry name" value="Periplasmic binding protein-like I"/>
    <property type="match status" value="1"/>
</dbReference>
<accession>A0A081C727</accession>
<evidence type="ECO:0000256" key="7">
    <source>
        <dbReference type="SAM" id="SignalP"/>
    </source>
</evidence>
<keyword evidence="4 7" id="KW-0732">Signal</keyword>
<dbReference type="Pfam" id="PF02608">
    <property type="entry name" value="Bmp"/>
    <property type="match status" value="1"/>
</dbReference>
<evidence type="ECO:0000259" key="8">
    <source>
        <dbReference type="Pfam" id="PF02608"/>
    </source>
</evidence>
<reference evidence="9" key="1">
    <citation type="journal article" date="2015" name="PeerJ">
        <title>First genomic representation of candidate bacterial phylum KSB3 points to enhanced environmental sensing as a trigger of wastewater bulking.</title>
        <authorList>
            <person name="Sekiguchi Y."/>
            <person name="Ohashi A."/>
            <person name="Parks D.H."/>
            <person name="Yamauchi T."/>
            <person name="Tyson G.W."/>
            <person name="Hugenholtz P."/>
        </authorList>
    </citation>
    <scope>NUCLEOTIDE SEQUENCE [LARGE SCALE GENOMIC DNA]</scope>
</reference>
<dbReference type="CDD" id="cd06354">
    <property type="entry name" value="PBP1_PrnA-like"/>
    <property type="match status" value="1"/>
</dbReference>
<proteinExistence type="inferred from homology"/>
<evidence type="ECO:0000256" key="1">
    <source>
        <dbReference type="ARBA" id="ARBA00004193"/>
    </source>
</evidence>
<evidence type="ECO:0000313" key="9">
    <source>
        <dbReference type="EMBL" id="GAK60382.1"/>
    </source>
</evidence>
<evidence type="ECO:0000256" key="5">
    <source>
        <dbReference type="ARBA" id="ARBA00023136"/>
    </source>
</evidence>
<keyword evidence="10" id="KW-1185">Reference proteome</keyword>
<evidence type="ECO:0000256" key="3">
    <source>
        <dbReference type="ARBA" id="ARBA00022475"/>
    </source>
</evidence>
<dbReference type="Proteomes" id="UP000030661">
    <property type="component" value="Unassembled WGS sequence"/>
</dbReference>
<comment type="subcellular location">
    <subcellularLocation>
        <location evidence="1">Cell membrane</location>
        <topology evidence="1">Lipid-anchor</topology>
    </subcellularLocation>
</comment>
<dbReference type="STRING" id="1499967.U27_00273"/>
<dbReference type="GO" id="GO:0005886">
    <property type="term" value="C:plasma membrane"/>
    <property type="evidence" value="ECO:0007669"/>
    <property type="project" value="UniProtKB-SubCell"/>
</dbReference>
<keyword evidence="5" id="KW-0472">Membrane</keyword>
<dbReference type="InterPro" id="IPR003760">
    <property type="entry name" value="PnrA-like"/>
</dbReference>
<dbReference type="PANTHER" id="PTHR34296:SF2">
    <property type="entry name" value="ABC TRANSPORTER GUANOSINE-BINDING PROTEIN NUPN"/>
    <property type="match status" value="1"/>
</dbReference>
<feature type="chain" id="PRO_5001755515" evidence="7">
    <location>
        <begin position="25"/>
        <end position="343"/>
    </location>
</feature>
<name>A0A081C727_VECG1</name>
<dbReference type="InterPro" id="IPR028082">
    <property type="entry name" value="Peripla_BP_I"/>
</dbReference>
<dbReference type="Gene3D" id="3.40.50.2300">
    <property type="match status" value="2"/>
</dbReference>
<dbReference type="InterPro" id="IPR050957">
    <property type="entry name" value="BMP_lipoprotein"/>
</dbReference>
<dbReference type="eggNOG" id="COG1744">
    <property type="taxonomic scope" value="Bacteria"/>
</dbReference>
<evidence type="ECO:0000256" key="4">
    <source>
        <dbReference type="ARBA" id="ARBA00022729"/>
    </source>
</evidence>
<protein>
    <submittedName>
        <fullName evidence="9">Basic membrane lipoprotein</fullName>
    </submittedName>
</protein>